<evidence type="ECO:0000313" key="3">
    <source>
        <dbReference type="EMBL" id="ODV56442.1"/>
    </source>
</evidence>
<protein>
    <recommendedName>
        <fullName evidence="2">Initiator Rep protein WH1 domain-containing protein</fullName>
    </recommendedName>
</protein>
<accession>A0A1E4R7I5</accession>
<dbReference type="GO" id="GO:0006270">
    <property type="term" value="P:DNA replication initiation"/>
    <property type="evidence" value="ECO:0007669"/>
    <property type="project" value="InterPro"/>
</dbReference>
<dbReference type="GO" id="GO:0003887">
    <property type="term" value="F:DNA-directed DNA polymerase activity"/>
    <property type="evidence" value="ECO:0007669"/>
    <property type="project" value="InterPro"/>
</dbReference>
<dbReference type="AlphaFoldDB" id="A0A1E4R7I5"/>
<sequence length="65" mass="7870">MERFTGIFFLGMEYERGLFKFEWSPKFLPHILNLKEKCITNELTITSKFKSSFTWTFERALWLLA</sequence>
<dbReference type="InterPro" id="IPR000525">
    <property type="entry name" value="Initiator_Rep_WH1"/>
</dbReference>
<dbReference type="OrthoDB" id="2156930at2"/>
<organism evidence="3 4">
    <name type="scientific">Lysinibacillus fusiformis</name>
    <dbReference type="NCBI Taxonomy" id="28031"/>
    <lineage>
        <taxon>Bacteria</taxon>
        <taxon>Bacillati</taxon>
        <taxon>Bacillota</taxon>
        <taxon>Bacilli</taxon>
        <taxon>Bacillales</taxon>
        <taxon>Bacillaceae</taxon>
        <taxon>Lysinibacillus</taxon>
    </lineage>
</organism>
<evidence type="ECO:0000313" key="4">
    <source>
        <dbReference type="Proteomes" id="UP000094784"/>
    </source>
</evidence>
<dbReference type="Proteomes" id="UP000094784">
    <property type="component" value="Unassembled WGS sequence"/>
</dbReference>
<dbReference type="EMBL" id="MECQ01000001">
    <property type="protein sequence ID" value="ODV56442.1"/>
    <property type="molecule type" value="Genomic_DNA"/>
</dbReference>
<evidence type="ECO:0000256" key="1">
    <source>
        <dbReference type="ARBA" id="ARBA00038283"/>
    </source>
</evidence>
<dbReference type="RefSeq" id="WP_069481435.1">
    <property type="nucleotide sequence ID" value="NZ_KV766182.1"/>
</dbReference>
<feature type="domain" description="Initiator Rep protein WH1" evidence="2">
    <location>
        <begin position="10"/>
        <end position="56"/>
    </location>
</feature>
<comment type="similarity">
    <text evidence="1">Belongs to the initiator RepB protein family.</text>
</comment>
<dbReference type="Pfam" id="PF01051">
    <property type="entry name" value="Rep3_N"/>
    <property type="match status" value="1"/>
</dbReference>
<reference evidence="3 4" key="1">
    <citation type="submission" date="2016-09" db="EMBL/GenBank/DDBJ databases">
        <title>Draft genome sequence of the soil isolate, Lysinibacillus fusiformis M5, a potential hypoxanthine producer.</title>
        <authorList>
            <person name="Gallegos-Monterrosa R."/>
            <person name="Maroti G."/>
            <person name="Balint B."/>
            <person name="Kovacs A.T."/>
        </authorList>
    </citation>
    <scope>NUCLEOTIDE SEQUENCE [LARGE SCALE GENOMIC DNA]</scope>
    <source>
        <strain evidence="3 4">M5</strain>
    </source>
</reference>
<evidence type="ECO:0000259" key="2">
    <source>
        <dbReference type="Pfam" id="PF01051"/>
    </source>
</evidence>
<gene>
    <name evidence="3" type="ORF">BG258_11315</name>
</gene>
<comment type="caution">
    <text evidence="3">The sequence shown here is derived from an EMBL/GenBank/DDBJ whole genome shotgun (WGS) entry which is preliminary data.</text>
</comment>
<proteinExistence type="inferred from homology"/>
<name>A0A1E4R7I5_9BACI</name>